<feature type="compositionally biased region" description="Basic residues" evidence="1">
    <location>
        <begin position="168"/>
        <end position="180"/>
    </location>
</feature>
<feature type="region of interest" description="Disordered" evidence="1">
    <location>
        <begin position="1102"/>
        <end position="1182"/>
    </location>
</feature>
<organism evidence="2 3">
    <name type="scientific">Zasmidium cellare</name>
    <name type="common">Wine cellar mold</name>
    <name type="synonym">Racodium cellare</name>
    <dbReference type="NCBI Taxonomy" id="395010"/>
    <lineage>
        <taxon>Eukaryota</taxon>
        <taxon>Fungi</taxon>
        <taxon>Dikarya</taxon>
        <taxon>Ascomycota</taxon>
        <taxon>Pezizomycotina</taxon>
        <taxon>Dothideomycetes</taxon>
        <taxon>Dothideomycetidae</taxon>
        <taxon>Mycosphaerellales</taxon>
        <taxon>Mycosphaerellaceae</taxon>
        <taxon>Zasmidium</taxon>
    </lineage>
</organism>
<feature type="compositionally biased region" description="Acidic residues" evidence="1">
    <location>
        <begin position="141"/>
        <end position="162"/>
    </location>
</feature>
<reference evidence="2 3" key="1">
    <citation type="journal article" date="2023" name="G3 (Bethesda)">
        <title>A chromosome-level genome assembly of Zasmidium syzygii isolated from banana leaves.</title>
        <authorList>
            <person name="van Westerhoven A.C."/>
            <person name="Mehrabi R."/>
            <person name="Talebi R."/>
            <person name="Steentjes M.B.F."/>
            <person name="Corcolon B."/>
            <person name="Chong P.A."/>
            <person name="Kema G.H.J."/>
            <person name="Seidl M.F."/>
        </authorList>
    </citation>
    <scope>NUCLEOTIDE SEQUENCE [LARGE SCALE GENOMIC DNA]</scope>
    <source>
        <strain evidence="2 3">P124</strain>
    </source>
</reference>
<proteinExistence type="predicted"/>
<evidence type="ECO:0000313" key="2">
    <source>
        <dbReference type="EMBL" id="KAK4494869.1"/>
    </source>
</evidence>
<feature type="compositionally biased region" description="Acidic residues" evidence="1">
    <location>
        <begin position="115"/>
        <end position="125"/>
    </location>
</feature>
<protein>
    <submittedName>
        <fullName evidence="2">Uncharacterized protein</fullName>
    </submittedName>
</protein>
<gene>
    <name evidence="2" type="ORF">PRZ48_014225</name>
</gene>
<comment type="caution">
    <text evidence="2">The sequence shown here is derived from an EMBL/GenBank/DDBJ whole genome shotgun (WGS) entry which is preliminary data.</text>
</comment>
<dbReference type="EMBL" id="JAXOVC010000013">
    <property type="protein sequence ID" value="KAK4494869.1"/>
    <property type="molecule type" value="Genomic_DNA"/>
</dbReference>
<name>A0ABR0E0D8_ZASCE</name>
<accession>A0ABR0E0D8</accession>
<sequence length="1264" mass="140199">MPVLYSRPVEFTRDLTAEPTACSLFKGTRKQADFTYHPTWTLQDQRDLLQIYDVRQVRRQETRMFLKDVKHAFASTFASLTPFNSSTKKPSGNDDGAEPNDSGRGASSRKRTQPDDEFSDSDDDVPPPAKKGKGSRHNDDESQDQGDSGGDDGSEGNGGEEGDGGKSNSKKKKAPQRRKISSTIPTKSSDAEADQEVFARAAEILQANDPAMRNARRIAAKLKDLKLKDIVKPVVTDKSESRLENLLSQKPVSGRVIRPHKRKKETDQWIFEFKRGTGHIGKTGNFTNGVSYDALAKDAPDHEQQRLHEELARMCNAWPWGDDQLKPAVLQQFVPIAARNLWARPLQVDEVTHSDLEFYRTSIFYIDPQTGARSTLAISAAATETQMNGVSVPTLPALKIRKDTSGKVGKGGRGAADYTIVNSTPDQPYHRAAPVFKKKLGPTKSSPRWAQLRAEDAVYWLAAQLQGMVATPARMKELHVMYRKQIGLQKAASTKEGIYGGQSDMYRIAWLKARGYTLVQPTKKIHDDMGLTRKELSLYVHSLNASRATPVLEALIQLFCAGHDIRHVWIQAASIADLVNLDIGDGVAPSSQCDCDESMVSVEMHPCEGCTHPTICKTRSFDSMGRLVCGRCHQRDQGQPIAGRPSQTPGETLTAYLVRYSLWKNFKQECGHAGKDPNSKTFKAIFDDAWKQLEARLPGKGMAKNVSPDMVRNYTDEYTGLSHGAADERAQVGNNPSRRRYVPHGITVDAIRRQGHPSNSGLKHSGDNLAITSNACQMGKQVFSAGVLHEIGEFKRLSLVEQGSDKAREGLVEKLTAMAMVNCKRPYINAGKGSPEAKYEKIHAEAVAGQPTPGESGPWESKAKQYIQKRVPAYKPGGESIWDEKTWRAAQECAESMEKYFGVTLYRLQDGTAWAGTKYTTPEDLDRNTVAAFCRERLERMRTVCNKKWRTTDNDEKLYREILFQYCCSRTTKPELQHLKQRYGDRLGLPLVIWMHTPLRLSIAHRLHGLGMLTGWVSDHATDVKERIDNDENNNMLIESWYVNAAKFDMAEDYYHELDTILCAAKILNKAIYNPASLALLTAQATVTPSVGDLEAQDEYAGASFDTDSVTPDEETSVKDKSTKAGKSSAAPQPIDDDEEMVDVGDVPGAEVEGLKGDDDEGEQFGNEGEDATGAADLGGTASVGESELNTAISNLYQTILSHKGLQRQLTFDPDLRTILGQMQMAANDPTDPEAKDQFDQLMGQVHENYINKAQVEEREEDEE</sequence>
<evidence type="ECO:0000313" key="3">
    <source>
        <dbReference type="Proteomes" id="UP001305779"/>
    </source>
</evidence>
<keyword evidence="3" id="KW-1185">Reference proteome</keyword>
<feature type="region of interest" description="Disordered" evidence="1">
    <location>
        <begin position="81"/>
        <end position="192"/>
    </location>
</feature>
<feature type="compositionally biased region" description="Acidic residues" evidence="1">
    <location>
        <begin position="1158"/>
        <end position="1171"/>
    </location>
</feature>
<evidence type="ECO:0000256" key="1">
    <source>
        <dbReference type="SAM" id="MobiDB-lite"/>
    </source>
</evidence>
<dbReference type="Proteomes" id="UP001305779">
    <property type="component" value="Unassembled WGS sequence"/>
</dbReference>
<feature type="compositionally biased region" description="Low complexity" evidence="1">
    <location>
        <begin position="1172"/>
        <end position="1181"/>
    </location>
</feature>
<feature type="compositionally biased region" description="Polar residues" evidence="1">
    <location>
        <begin position="81"/>
        <end position="90"/>
    </location>
</feature>